<dbReference type="AlphaFoldDB" id="A0A077M778"/>
<reference evidence="1 2" key="1">
    <citation type="journal article" date="2013" name="ISME J.">
        <title>A metabolic model for members of the genus Tetrasphaera involved in enhanced biological phosphorus removal.</title>
        <authorList>
            <person name="Kristiansen R."/>
            <person name="Nguyen H.T.T."/>
            <person name="Saunders A.M."/>
            <person name="Nielsen J.L."/>
            <person name="Wimmer R."/>
            <person name="Le V.Q."/>
            <person name="McIlroy S.J."/>
            <person name="Petrovski S."/>
            <person name="Seviour R.J."/>
            <person name="Calteau A."/>
            <person name="Nielsen K.L."/>
            <person name="Nielsen P.H."/>
        </authorList>
    </citation>
    <scope>NUCLEOTIDE SEQUENCE [LARGE SCALE GENOMIC DNA]</scope>
    <source>
        <strain evidence="1 2">Ben 74</strain>
    </source>
</reference>
<sequence>MVLGRAGVPASGVAGVVLNVVTRAAFAGSVTVWKSGLSPAGAAQVHFGSVPTSGQVTVPVGTGGRVAISTSKAAAVRVDVVGYVDRSGKVVVPDKPLPLLSTKGSGVSQGSLGTLPVEADSVLLGLAGSASGPQGGSVSVNGVTLTLDAGRRSSAGGWVGTQQPLRWTAQAIPSVSWRLAVTAQAYSTP</sequence>
<evidence type="ECO:0000313" key="1">
    <source>
        <dbReference type="EMBL" id="CCI51655.1"/>
    </source>
</evidence>
<protein>
    <submittedName>
        <fullName evidence="1">Uncharacterized protein</fullName>
    </submittedName>
</protein>
<comment type="caution">
    <text evidence="1">The sequence shown here is derived from an EMBL/GenBank/DDBJ whole genome shotgun (WGS) entry which is preliminary data.</text>
</comment>
<gene>
    <name evidence="1" type="ORF">BN13_1120004</name>
</gene>
<organism evidence="1 2">
    <name type="scientific">Nostocoides jenkinsii Ben 74</name>
    <dbReference type="NCBI Taxonomy" id="1193518"/>
    <lineage>
        <taxon>Bacteria</taxon>
        <taxon>Bacillati</taxon>
        <taxon>Actinomycetota</taxon>
        <taxon>Actinomycetes</taxon>
        <taxon>Micrococcales</taxon>
        <taxon>Intrasporangiaceae</taxon>
        <taxon>Nostocoides</taxon>
    </lineage>
</organism>
<name>A0A077M778_9MICO</name>
<dbReference type="STRING" id="1193518.BN13_1120004"/>
<evidence type="ECO:0000313" key="2">
    <source>
        <dbReference type="Proteomes" id="UP000035720"/>
    </source>
</evidence>
<accession>A0A077M778</accession>
<keyword evidence="2" id="KW-1185">Reference proteome</keyword>
<dbReference type="Proteomes" id="UP000035720">
    <property type="component" value="Unassembled WGS sequence"/>
</dbReference>
<proteinExistence type="predicted"/>
<dbReference type="EMBL" id="CAJC01000016">
    <property type="protein sequence ID" value="CCI51655.1"/>
    <property type="molecule type" value="Genomic_DNA"/>
</dbReference>